<protein>
    <submittedName>
        <fullName evidence="1">Uncharacterized protein</fullName>
    </submittedName>
</protein>
<accession>A0A3N4IKX7</accession>
<keyword evidence="2" id="KW-1185">Reference proteome</keyword>
<dbReference type="EMBL" id="ML119657">
    <property type="protein sequence ID" value="RPA84790.1"/>
    <property type="molecule type" value="Genomic_DNA"/>
</dbReference>
<reference evidence="1 2" key="1">
    <citation type="journal article" date="2018" name="Nat. Ecol. Evol.">
        <title>Pezizomycetes genomes reveal the molecular basis of ectomycorrhizal truffle lifestyle.</title>
        <authorList>
            <person name="Murat C."/>
            <person name="Payen T."/>
            <person name="Noel B."/>
            <person name="Kuo A."/>
            <person name="Morin E."/>
            <person name="Chen J."/>
            <person name="Kohler A."/>
            <person name="Krizsan K."/>
            <person name="Balestrini R."/>
            <person name="Da Silva C."/>
            <person name="Montanini B."/>
            <person name="Hainaut M."/>
            <person name="Levati E."/>
            <person name="Barry K.W."/>
            <person name="Belfiori B."/>
            <person name="Cichocki N."/>
            <person name="Clum A."/>
            <person name="Dockter R.B."/>
            <person name="Fauchery L."/>
            <person name="Guy J."/>
            <person name="Iotti M."/>
            <person name="Le Tacon F."/>
            <person name="Lindquist E.A."/>
            <person name="Lipzen A."/>
            <person name="Malagnac F."/>
            <person name="Mello A."/>
            <person name="Molinier V."/>
            <person name="Miyauchi S."/>
            <person name="Poulain J."/>
            <person name="Riccioni C."/>
            <person name="Rubini A."/>
            <person name="Sitrit Y."/>
            <person name="Splivallo R."/>
            <person name="Traeger S."/>
            <person name="Wang M."/>
            <person name="Zifcakova L."/>
            <person name="Wipf D."/>
            <person name="Zambonelli A."/>
            <person name="Paolocci F."/>
            <person name="Nowrousian M."/>
            <person name="Ottonello S."/>
            <person name="Baldrian P."/>
            <person name="Spatafora J.W."/>
            <person name="Henrissat B."/>
            <person name="Nagy L.G."/>
            <person name="Aury J.M."/>
            <person name="Wincker P."/>
            <person name="Grigoriev I.V."/>
            <person name="Bonfante P."/>
            <person name="Martin F.M."/>
        </authorList>
    </citation>
    <scope>NUCLEOTIDE SEQUENCE [LARGE SCALE GENOMIC DNA]</scope>
    <source>
        <strain evidence="1 2">RN42</strain>
    </source>
</reference>
<evidence type="ECO:0000313" key="2">
    <source>
        <dbReference type="Proteomes" id="UP000275078"/>
    </source>
</evidence>
<sequence length="258" mass="29333">MATLRTALFLSPTILHSYDRPFFSTSQPPLPSPSLIRLGSILTATVTPNDDPTVHIPPNYCRQPSIPSSLPQRKSLTLALVQQHQSHQQPSPARRLSTLGLDRLPPLRPFHEAPGPKFLQGHRLQLGLNWWILLDTYLRWCEYTSPEAENAVEEEATAAGTEAVARSLMTPPASWLEHVSAINAARRPFFRPLWLWLVQMSRENRLRIEAADDIDDAERERRGRENPRDAPRWARIIAISALLFIVVTLSNQPYEQMM</sequence>
<name>A0A3N4IKX7_ASCIM</name>
<gene>
    <name evidence="1" type="ORF">BJ508DRAFT_323347</name>
</gene>
<dbReference type="Proteomes" id="UP000275078">
    <property type="component" value="Unassembled WGS sequence"/>
</dbReference>
<organism evidence="1 2">
    <name type="scientific">Ascobolus immersus RN42</name>
    <dbReference type="NCBI Taxonomy" id="1160509"/>
    <lineage>
        <taxon>Eukaryota</taxon>
        <taxon>Fungi</taxon>
        <taxon>Dikarya</taxon>
        <taxon>Ascomycota</taxon>
        <taxon>Pezizomycotina</taxon>
        <taxon>Pezizomycetes</taxon>
        <taxon>Pezizales</taxon>
        <taxon>Ascobolaceae</taxon>
        <taxon>Ascobolus</taxon>
    </lineage>
</organism>
<proteinExistence type="predicted"/>
<dbReference type="AlphaFoldDB" id="A0A3N4IKX7"/>
<evidence type="ECO:0000313" key="1">
    <source>
        <dbReference type="EMBL" id="RPA84790.1"/>
    </source>
</evidence>